<evidence type="ECO:0000313" key="1">
    <source>
        <dbReference type="EMBL" id="MBX53742.1"/>
    </source>
</evidence>
<proteinExistence type="predicted"/>
<protein>
    <submittedName>
        <fullName evidence="1">Uncharacterized protein</fullName>
    </submittedName>
</protein>
<organism evidence="1">
    <name type="scientific">Rhizophora mucronata</name>
    <name type="common">Asiatic mangrove</name>
    <dbReference type="NCBI Taxonomy" id="61149"/>
    <lineage>
        <taxon>Eukaryota</taxon>
        <taxon>Viridiplantae</taxon>
        <taxon>Streptophyta</taxon>
        <taxon>Embryophyta</taxon>
        <taxon>Tracheophyta</taxon>
        <taxon>Spermatophyta</taxon>
        <taxon>Magnoliopsida</taxon>
        <taxon>eudicotyledons</taxon>
        <taxon>Gunneridae</taxon>
        <taxon>Pentapetalae</taxon>
        <taxon>rosids</taxon>
        <taxon>fabids</taxon>
        <taxon>Malpighiales</taxon>
        <taxon>Rhizophoraceae</taxon>
        <taxon>Rhizophora</taxon>
    </lineage>
</organism>
<reference evidence="1" key="1">
    <citation type="submission" date="2018-02" db="EMBL/GenBank/DDBJ databases">
        <title>Rhizophora mucronata_Transcriptome.</title>
        <authorList>
            <person name="Meera S.P."/>
            <person name="Sreeshan A."/>
            <person name="Augustine A."/>
        </authorList>
    </citation>
    <scope>NUCLEOTIDE SEQUENCE</scope>
    <source>
        <tissue evidence="1">Leaf</tissue>
    </source>
</reference>
<accession>A0A2P2PGB9</accession>
<dbReference type="AlphaFoldDB" id="A0A2P2PGB9"/>
<name>A0A2P2PGB9_RHIMU</name>
<dbReference type="EMBL" id="GGEC01073258">
    <property type="protein sequence ID" value="MBX53742.1"/>
    <property type="molecule type" value="Transcribed_RNA"/>
</dbReference>
<sequence>MILVDSLMAVELFYYYYFKNFLTYHLVWKFFHFSTFIDYVVSIS</sequence>